<dbReference type="SUPFAM" id="SSF46785">
    <property type="entry name" value="Winged helix' DNA-binding domain"/>
    <property type="match status" value="1"/>
</dbReference>
<dbReference type="GO" id="GO:0003677">
    <property type="term" value="F:DNA binding"/>
    <property type="evidence" value="ECO:0007669"/>
    <property type="project" value="UniProtKB-KW"/>
</dbReference>
<evidence type="ECO:0000259" key="4">
    <source>
        <dbReference type="PROSITE" id="PS50995"/>
    </source>
</evidence>
<dbReference type="InterPro" id="IPR000835">
    <property type="entry name" value="HTH_MarR-typ"/>
</dbReference>
<organism evidence="5 6">
    <name type="scientific">Marinicauda pacifica</name>
    <dbReference type="NCBI Taxonomy" id="1133559"/>
    <lineage>
        <taxon>Bacteria</taxon>
        <taxon>Pseudomonadati</taxon>
        <taxon>Pseudomonadota</taxon>
        <taxon>Alphaproteobacteria</taxon>
        <taxon>Maricaulales</taxon>
        <taxon>Maricaulaceae</taxon>
        <taxon>Marinicauda</taxon>
    </lineage>
</organism>
<proteinExistence type="predicted"/>
<protein>
    <submittedName>
        <fullName evidence="5">MarR family transcriptional regulator</fullName>
    </submittedName>
</protein>
<dbReference type="PANTHER" id="PTHR35790">
    <property type="entry name" value="HTH-TYPE TRANSCRIPTIONAL REGULATOR PCHR"/>
    <property type="match status" value="1"/>
</dbReference>
<evidence type="ECO:0000313" key="5">
    <source>
        <dbReference type="EMBL" id="TGY93810.1"/>
    </source>
</evidence>
<dbReference type="GO" id="GO:0003700">
    <property type="term" value="F:DNA-binding transcription factor activity"/>
    <property type="evidence" value="ECO:0007669"/>
    <property type="project" value="InterPro"/>
</dbReference>
<dbReference type="PROSITE" id="PS50995">
    <property type="entry name" value="HTH_MARR_2"/>
    <property type="match status" value="1"/>
</dbReference>
<feature type="domain" description="HTH marR-type" evidence="4">
    <location>
        <begin position="21"/>
        <end position="154"/>
    </location>
</feature>
<keyword evidence="6" id="KW-1185">Reference proteome</keyword>
<accession>A0A4S2HCM9</accession>
<dbReference type="AlphaFoldDB" id="A0A4S2HCM9"/>
<evidence type="ECO:0000256" key="3">
    <source>
        <dbReference type="ARBA" id="ARBA00023163"/>
    </source>
</evidence>
<evidence type="ECO:0000313" key="6">
    <source>
        <dbReference type="Proteomes" id="UP000305451"/>
    </source>
</evidence>
<dbReference type="OrthoDB" id="8906692at2"/>
<dbReference type="InterPro" id="IPR036388">
    <property type="entry name" value="WH-like_DNA-bd_sf"/>
</dbReference>
<dbReference type="SMART" id="SM00347">
    <property type="entry name" value="HTH_MARR"/>
    <property type="match status" value="1"/>
</dbReference>
<reference evidence="5 6" key="1">
    <citation type="journal article" date="2013" name="Int. J. Syst. Evol. Microbiol.">
        <title>Marinicauda pacifica gen. nov., sp. nov., a prosthecate alphaproteobacterium of the family Hyphomonadaceae isolated from deep seawater.</title>
        <authorList>
            <person name="Zhang X.Y."/>
            <person name="Li G.W."/>
            <person name="Wang C.S."/>
            <person name="Zhang Y.J."/>
            <person name="Xu X.W."/>
            <person name="Li H."/>
            <person name="Liu A."/>
            <person name="Liu C."/>
            <person name="Xie B.B."/>
            <person name="Qin Q.L."/>
            <person name="Xu Z."/>
            <person name="Chen X.L."/>
            <person name="Zhou B.C."/>
            <person name="Zhang Y.Z."/>
        </authorList>
    </citation>
    <scope>NUCLEOTIDE SEQUENCE [LARGE SCALE GENOMIC DNA]</scope>
    <source>
        <strain evidence="5 6">P-1 km-3</strain>
    </source>
</reference>
<evidence type="ECO:0000256" key="2">
    <source>
        <dbReference type="ARBA" id="ARBA00023125"/>
    </source>
</evidence>
<keyword evidence="1" id="KW-0805">Transcription regulation</keyword>
<dbReference type="InterPro" id="IPR052067">
    <property type="entry name" value="Metal_resp_HTH_trans_reg"/>
</dbReference>
<dbReference type="Proteomes" id="UP000305451">
    <property type="component" value="Unassembled WGS sequence"/>
</dbReference>
<dbReference type="RefSeq" id="WP_135943004.1">
    <property type="nucleotide sequence ID" value="NZ_BMEI01000001.1"/>
</dbReference>
<evidence type="ECO:0000256" key="1">
    <source>
        <dbReference type="ARBA" id="ARBA00023015"/>
    </source>
</evidence>
<keyword evidence="3" id="KW-0804">Transcription</keyword>
<dbReference type="PRINTS" id="PR00598">
    <property type="entry name" value="HTHMARR"/>
</dbReference>
<keyword evidence="2" id="KW-0238">DNA-binding</keyword>
<name>A0A4S2HCM9_9PROT</name>
<gene>
    <name evidence="5" type="ORF">E5162_00510</name>
</gene>
<sequence>MTRDTTTPAKTGAGSSALRLSAYLPYRLSVVSNKVSGLIARAYQSRFGLTIWEWRVIAVLGEGAPMTAQGVCEATAMDKVPVSRAIRALDERGLVRRTRRSSDRRASDVELTGEGQRIYEEVAPLAMQYEASLLDGLADAERERLMALLDALEDRAEAMASAGDPETSPSRSG</sequence>
<dbReference type="Pfam" id="PF12802">
    <property type="entry name" value="MarR_2"/>
    <property type="match status" value="1"/>
</dbReference>
<dbReference type="InterPro" id="IPR036390">
    <property type="entry name" value="WH_DNA-bd_sf"/>
</dbReference>
<dbReference type="EMBL" id="SRXV01000001">
    <property type="protein sequence ID" value="TGY93810.1"/>
    <property type="molecule type" value="Genomic_DNA"/>
</dbReference>
<comment type="caution">
    <text evidence="5">The sequence shown here is derived from an EMBL/GenBank/DDBJ whole genome shotgun (WGS) entry which is preliminary data.</text>
</comment>
<dbReference type="PANTHER" id="PTHR35790:SF4">
    <property type="entry name" value="HTH-TYPE TRANSCRIPTIONAL REGULATOR PCHR"/>
    <property type="match status" value="1"/>
</dbReference>
<dbReference type="Gene3D" id="1.10.10.10">
    <property type="entry name" value="Winged helix-like DNA-binding domain superfamily/Winged helix DNA-binding domain"/>
    <property type="match status" value="1"/>
</dbReference>